<feature type="transmembrane region" description="Helical" evidence="6">
    <location>
        <begin position="583"/>
        <end position="604"/>
    </location>
</feature>
<feature type="transmembrane region" description="Helical" evidence="6">
    <location>
        <begin position="289"/>
        <end position="311"/>
    </location>
</feature>
<feature type="transmembrane region" description="Helical" evidence="6">
    <location>
        <begin position="20"/>
        <end position="40"/>
    </location>
</feature>
<gene>
    <name evidence="8" type="ORF">KHA94_17225</name>
</gene>
<evidence type="ECO:0000256" key="5">
    <source>
        <dbReference type="ARBA" id="ARBA00023136"/>
    </source>
</evidence>
<dbReference type="PIRSF" id="PIRSF018968">
    <property type="entry name" value="ABC_permease_BceB"/>
    <property type="match status" value="1"/>
</dbReference>
<accession>A0ABS5NVP8</accession>
<evidence type="ECO:0000313" key="8">
    <source>
        <dbReference type="EMBL" id="MBS4191912.1"/>
    </source>
</evidence>
<feature type="transmembrane region" description="Helical" evidence="6">
    <location>
        <begin position="521"/>
        <end position="541"/>
    </location>
</feature>
<comment type="subcellular location">
    <subcellularLocation>
        <location evidence="1 6">Cell membrane</location>
        <topology evidence="1 6">Multi-pass membrane protein</topology>
    </subcellularLocation>
</comment>
<keyword evidence="9" id="KW-1185">Reference proteome</keyword>
<dbReference type="Proteomes" id="UP000681027">
    <property type="component" value="Unassembled WGS sequence"/>
</dbReference>
<evidence type="ECO:0000256" key="3">
    <source>
        <dbReference type="ARBA" id="ARBA00022692"/>
    </source>
</evidence>
<dbReference type="InterPro" id="IPR027022">
    <property type="entry name" value="ABC_permease_BceB-typ"/>
</dbReference>
<feature type="transmembrane region" description="Helical" evidence="6">
    <location>
        <begin position="60"/>
        <end position="80"/>
    </location>
</feature>
<keyword evidence="2 6" id="KW-1003">Cell membrane</keyword>
<feature type="transmembrane region" description="Helical" evidence="6">
    <location>
        <begin position="110"/>
        <end position="134"/>
    </location>
</feature>
<keyword evidence="3 6" id="KW-0812">Transmembrane</keyword>
<dbReference type="PANTHER" id="PTHR46795:SF3">
    <property type="entry name" value="ABC TRANSPORTER PERMEASE"/>
    <property type="match status" value="1"/>
</dbReference>
<name>A0ABS5NVP8_9BACI</name>
<organism evidence="8 9">
    <name type="scientific">Cytobacillus citreus</name>
    <dbReference type="NCBI Taxonomy" id="2833586"/>
    <lineage>
        <taxon>Bacteria</taxon>
        <taxon>Bacillati</taxon>
        <taxon>Bacillota</taxon>
        <taxon>Bacilli</taxon>
        <taxon>Bacillales</taxon>
        <taxon>Bacillaceae</taxon>
        <taxon>Cytobacillus</taxon>
    </lineage>
</organism>
<dbReference type="InterPro" id="IPR052536">
    <property type="entry name" value="ABC-4_Integral_Memb_Prot"/>
</dbReference>
<protein>
    <submittedName>
        <fullName evidence="8">FtsX-like permease family protein</fullName>
    </submittedName>
</protein>
<evidence type="ECO:0000256" key="6">
    <source>
        <dbReference type="PIRNR" id="PIRNR018968"/>
    </source>
</evidence>
<reference evidence="8 9" key="1">
    <citation type="submission" date="2021-05" db="EMBL/GenBank/DDBJ databases">
        <title>Novel Bacillus species.</title>
        <authorList>
            <person name="Liu G."/>
        </authorList>
    </citation>
    <scope>NUCLEOTIDE SEQUENCE [LARGE SCALE GENOMIC DNA]</scope>
    <source>
        <strain evidence="8 9">FJAT-49705</strain>
    </source>
</reference>
<evidence type="ECO:0000259" key="7">
    <source>
        <dbReference type="Pfam" id="PF02687"/>
    </source>
</evidence>
<comment type="caution">
    <text evidence="8">The sequence shown here is derived from an EMBL/GenBank/DDBJ whole genome shotgun (WGS) entry which is preliminary data.</text>
</comment>
<keyword evidence="5 6" id="KW-0472">Membrane</keyword>
<keyword evidence="6" id="KW-0813">Transport</keyword>
<feature type="domain" description="ABC3 transporter permease C-terminal" evidence="7">
    <location>
        <begin position="61"/>
        <end position="180"/>
    </location>
</feature>
<feature type="transmembrane region" description="Helical" evidence="6">
    <location>
        <begin position="616"/>
        <end position="633"/>
    </location>
</feature>
<evidence type="ECO:0000256" key="1">
    <source>
        <dbReference type="ARBA" id="ARBA00004651"/>
    </source>
</evidence>
<feature type="transmembrane region" description="Helical" evidence="6">
    <location>
        <begin position="154"/>
        <end position="177"/>
    </location>
</feature>
<feature type="transmembrane region" description="Helical" evidence="6">
    <location>
        <begin position="229"/>
        <end position="257"/>
    </location>
</feature>
<dbReference type="EMBL" id="JAGYPM010000004">
    <property type="protein sequence ID" value="MBS4191912.1"/>
    <property type="molecule type" value="Genomic_DNA"/>
</dbReference>
<dbReference type="InterPro" id="IPR003838">
    <property type="entry name" value="ABC3_permease_C"/>
</dbReference>
<dbReference type="PANTHER" id="PTHR46795">
    <property type="entry name" value="ABC TRANSPORTER PERMEASE-RELATED-RELATED"/>
    <property type="match status" value="1"/>
</dbReference>
<evidence type="ECO:0000313" key="9">
    <source>
        <dbReference type="Proteomes" id="UP000681027"/>
    </source>
</evidence>
<evidence type="ECO:0000256" key="2">
    <source>
        <dbReference type="ARBA" id="ARBA00022475"/>
    </source>
</evidence>
<keyword evidence="4 6" id="KW-1133">Transmembrane helix</keyword>
<sequence>MTLYSLATRNIRRNAKTYLLYLYPMVFSIVIYFTFVSLQYNKQIIDSMTVYGKLEPAFQTASILLFFFAAAFIWFSNAFFTRSRKKEVALYSLFGIEKKQIGKLLFYENIILGIASLCIGLLLGILLSKLFAMILIKLMGTTIIAKLSLSIKAVFQTIIGFMLIIVFTSMHNYRLIYRHSLLQLMKAEKKAEKRPKKASWLAALLAIFFIGAGYSIILQPSDASFWNDYGFQAIIGSFILMLIGTYLFVQAFIMFILQKLTQMKGFYFKGINLISITHLFYRIKGNVLILSVIAMLSTFTLFALGTTFSLYSDMNNISKKNFPYSIMYTVPDAEKETAIEKLMIENGQEQIKSAERIDYLEMNGNLSEIRRVPNDFPIILLSESTYQLLAEKRGLETTQFSENEAITFYDGNLDQSSDPFTGKKVSLADNNTVTIAAYEDYTLLNLDIYVFPMVVKDELYQQLEKDGLSKELQIYSLKNEKSAKELDQKLSELFYIDPYADFAAKGENIFSSFYHNYHKFFQVYGLLIFISAFLGFVFLLATGSMLHYKLLTEATADQPRYQILKKIGMSPSQLRKSIAKQLIFIYLIPLIIAISHSSIIIIALSSFLGMSMMNSFMMTIGAYLTMYLIYYFVTLSKYTEIVSKG</sequence>
<dbReference type="Pfam" id="PF02687">
    <property type="entry name" value="FtsX"/>
    <property type="match status" value="1"/>
</dbReference>
<feature type="transmembrane region" description="Helical" evidence="6">
    <location>
        <begin position="198"/>
        <end position="217"/>
    </location>
</feature>
<evidence type="ECO:0000256" key="4">
    <source>
        <dbReference type="ARBA" id="ARBA00022989"/>
    </source>
</evidence>
<proteinExistence type="inferred from homology"/>
<comment type="similarity">
    <text evidence="6">Belongs to the ABC-4 integral membrane protein family.</text>
</comment>
<dbReference type="RefSeq" id="WP_213103378.1">
    <property type="nucleotide sequence ID" value="NZ_JAGYPM010000004.1"/>
</dbReference>